<dbReference type="EMBL" id="CP111014">
    <property type="protein sequence ID" value="WAQ97759.1"/>
    <property type="molecule type" value="Genomic_DNA"/>
</dbReference>
<dbReference type="Proteomes" id="UP001164746">
    <property type="component" value="Chromosome 3"/>
</dbReference>
<protein>
    <submittedName>
        <fullName evidence="1">Uncharacterized protein</fullName>
    </submittedName>
</protein>
<organism evidence="1 2">
    <name type="scientific">Mya arenaria</name>
    <name type="common">Soft-shell clam</name>
    <dbReference type="NCBI Taxonomy" id="6604"/>
    <lineage>
        <taxon>Eukaryota</taxon>
        <taxon>Metazoa</taxon>
        <taxon>Spiralia</taxon>
        <taxon>Lophotrochozoa</taxon>
        <taxon>Mollusca</taxon>
        <taxon>Bivalvia</taxon>
        <taxon>Autobranchia</taxon>
        <taxon>Heteroconchia</taxon>
        <taxon>Euheterodonta</taxon>
        <taxon>Imparidentia</taxon>
        <taxon>Neoheterodontei</taxon>
        <taxon>Myida</taxon>
        <taxon>Myoidea</taxon>
        <taxon>Myidae</taxon>
        <taxon>Mya</taxon>
    </lineage>
</organism>
<proteinExistence type="predicted"/>
<gene>
    <name evidence="1" type="ORF">MAR_022132</name>
</gene>
<sequence>MDQTKGVMFSRLCEISSFCTALCWRTTYDAHVSPVPCICTPTDQTKGVMFSRLALWITDQGRQACPMDHGRQACPIVHGRQANIIVDE</sequence>
<evidence type="ECO:0000313" key="2">
    <source>
        <dbReference type="Proteomes" id="UP001164746"/>
    </source>
</evidence>
<evidence type="ECO:0000313" key="1">
    <source>
        <dbReference type="EMBL" id="WAQ97759.1"/>
    </source>
</evidence>
<reference evidence="1" key="1">
    <citation type="submission" date="2022-11" db="EMBL/GenBank/DDBJ databases">
        <title>Centuries of genome instability and evolution in soft-shell clam transmissible cancer (bioRxiv).</title>
        <authorList>
            <person name="Hart S.F.M."/>
            <person name="Yonemitsu M.A."/>
            <person name="Giersch R.M."/>
            <person name="Beal B.F."/>
            <person name="Arriagada G."/>
            <person name="Davis B.W."/>
            <person name="Ostrander E.A."/>
            <person name="Goff S.P."/>
            <person name="Metzger M.J."/>
        </authorList>
    </citation>
    <scope>NUCLEOTIDE SEQUENCE</scope>
    <source>
        <strain evidence="1">MELC-2E11</strain>
        <tissue evidence="1">Siphon/mantle</tissue>
    </source>
</reference>
<name>A0ABY7DMK2_MYAAR</name>
<accession>A0ABY7DMK2</accession>
<feature type="non-terminal residue" evidence="1">
    <location>
        <position position="88"/>
    </location>
</feature>
<keyword evidence="2" id="KW-1185">Reference proteome</keyword>